<dbReference type="HOGENOM" id="CLU_068226_6_0_6"/>
<dbReference type="Pfam" id="PF01797">
    <property type="entry name" value="Y1_Tnp"/>
    <property type="match status" value="1"/>
</dbReference>
<dbReference type="GO" id="GO:0043565">
    <property type="term" value="F:sequence-specific DNA binding"/>
    <property type="evidence" value="ECO:0007669"/>
    <property type="project" value="TreeGrafter"/>
</dbReference>
<dbReference type="GO" id="GO:0006313">
    <property type="term" value="P:DNA transposition"/>
    <property type="evidence" value="ECO:0007669"/>
    <property type="project" value="InterPro"/>
</dbReference>
<dbReference type="eggNOG" id="COG1943">
    <property type="taxonomic scope" value="Bacteria"/>
</dbReference>
<organism evidence="2 3">
    <name type="scientific">Nitrosococcus halophilus (strain Nc4)</name>
    <dbReference type="NCBI Taxonomy" id="472759"/>
    <lineage>
        <taxon>Bacteria</taxon>
        <taxon>Pseudomonadati</taxon>
        <taxon>Pseudomonadota</taxon>
        <taxon>Gammaproteobacteria</taxon>
        <taxon>Chromatiales</taxon>
        <taxon>Chromatiaceae</taxon>
        <taxon>Nitrosococcus</taxon>
    </lineage>
</organism>
<dbReference type="OrthoDB" id="9794403at2"/>
<dbReference type="NCBIfam" id="NF047646">
    <property type="entry name" value="REP_Tyr_transpos"/>
    <property type="match status" value="1"/>
</dbReference>
<dbReference type="AlphaFoldDB" id="D5C2D6"/>
<gene>
    <name evidence="2" type="ordered locus">Nhal_1667</name>
</gene>
<protein>
    <recommendedName>
        <fullName evidence="1">Transposase IS200-like domain-containing protein</fullName>
    </recommendedName>
</protein>
<dbReference type="InterPro" id="IPR036515">
    <property type="entry name" value="Transposase_17_sf"/>
</dbReference>
<dbReference type="InterPro" id="IPR002686">
    <property type="entry name" value="Transposase_17"/>
</dbReference>
<dbReference type="PANTHER" id="PTHR36966:SF1">
    <property type="entry name" value="REP-ASSOCIATED TYROSINE TRANSPOSASE"/>
    <property type="match status" value="1"/>
</dbReference>
<dbReference type="RefSeq" id="WP_013032682.1">
    <property type="nucleotide sequence ID" value="NC_013960.1"/>
</dbReference>
<reference evidence="3" key="1">
    <citation type="submission" date="2010-04" db="EMBL/GenBank/DDBJ databases">
        <title>Complete genome sequence of Nitrosococcus halophilus Nc4, a salt-adapted, aerobic obligate ammonia-oxidizing sulfur purple bacterium.</title>
        <authorList>
            <consortium name="US DOE Joint Genome Institute"/>
            <person name="Campbell M.A."/>
            <person name="Malfatti S.A."/>
            <person name="Chain P.S.G."/>
            <person name="Heidelberg J.F."/>
            <person name="Ward B.B."/>
            <person name="Klotz M.G."/>
        </authorList>
    </citation>
    <scope>NUCLEOTIDE SEQUENCE [LARGE SCALE GENOMIC DNA]</scope>
    <source>
        <strain evidence="3">Nc4</strain>
    </source>
</reference>
<evidence type="ECO:0000259" key="1">
    <source>
        <dbReference type="SMART" id="SM01321"/>
    </source>
</evidence>
<dbReference type="Proteomes" id="UP000001844">
    <property type="component" value="Chromosome"/>
</dbReference>
<keyword evidence="3" id="KW-1185">Reference proteome</keyword>
<proteinExistence type="predicted"/>
<dbReference type="GO" id="GO:0004803">
    <property type="term" value="F:transposase activity"/>
    <property type="evidence" value="ECO:0007669"/>
    <property type="project" value="InterPro"/>
</dbReference>
<dbReference type="SMART" id="SM01321">
    <property type="entry name" value="Y1_Tnp"/>
    <property type="match status" value="1"/>
</dbReference>
<dbReference type="SUPFAM" id="SSF143422">
    <property type="entry name" value="Transposase IS200-like"/>
    <property type="match status" value="1"/>
</dbReference>
<accession>D5C2D6</accession>
<dbReference type="InterPro" id="IPR052715">
    <property type="entry name" value="RAYT_transposase"/>
</dbReference>
<dbReference type="Gene3D" id="3.30.70.1290">
    <property type="entry name" value="Transposase IS200-like"/>
    <property type="match status" value="1"/>
</dbReference>
<sequence>MSRYRRTYIEGGCYFFTVVTCRRRPLFAYPETVALLRSAFRKVMTERPFTVDGIVVLPDHLHCLWLLPKGDSDFSSRWREIKKHVSRRFPDSRNLRNEKTIWQRRFWEHAIRDEQDWRRHMDYIHFNPVKHGLASSPPEWPWSSFLKCVEKGWGRDEPLQIANMDLE</sequence>
<dbReference type="PANTHER" id="PTHR36966">
    <property type="entry name" value="REP-ASSOCIATED TYROSINE TRANSPOSASE"/>
    <property type="match status" value="1"/>
</dbReference>
<dbReference type="EMBL" id="CP001798">
    <property type="protein sequence ID" value="ADE14795.1"/>
    <property type="molecule type" value="Genomic_DNA"/>
</dbReference>
<evidence type="ECO:0000313" key="3">
    <source>
        <dbReference type="Proteomes" id="UP000001844"/>
    </source>
</evidence>
<feature type="domain" description="Transposase IS200-like" evidence="1">
    <location>
        <begin position="9"/>
        <end position="127"/>
    </location>
</feature>
<name>D5C2D6_NITHN</name>
<dbReference type="KEGG" id="nhl:Nhal_1667"/>
<evidence type="ECO:0000313" key="2">
    <source>
        <dbReference type="EMBL" id="ADE14795.1"/>
    </source>
</evidence>